<name>L9XEA6_9EURY</name>
<gene>
    <name evidence="2" type="ORF">C493_04498</name>
</gene>
<keyword evidence="1" id="KW-0812">Transmembrane</keyword>
<dbReference type="EMBL" id="AOHZ01000020">
    <property type="protein sequence ID" value="ELY59962.1"/>
    <property type="molecule type" value="Genomic_DNA"/>
</dbReference>
<feature type="transmembrane region" description="Helical" evidence="1">
    <location>
        <begin position="28"/>
        <end position="61"/>
    </location>
</feature>
<proteinExistence type="predicted"/>
<feature type="transmembrane region" description="Helical" evidence="1">
    <location>
        <begin position="73"/>
        <end position="91"/>
    </location>
</feature>
<sequence>MYYRIDENTMDQSFLRTLRSELEPENPLALAVSLVGLALLFDASWTVLATIPAALLALAFLRAGLSTADAPAYASGLVIGTVVAVGAGALAVLESSWALAIVAAVGLWLVLDSLYDRRHGIERSASTSAEDPLADSSFREGMAFMSDAQVIVETLRGSPTALTPAQIADRAALSSDAVERVLADLDSGSPIERVSDDRYTVDESKMGASGLARDAVRRLCRPFSVLVPAR</sequence>
<dbReference type="AlphaFoldDB" id="L9XEA6"/>
<keyword evidence="3" id="KW-1185">Reference proteome</keyword>
<feature type="transmembrane region" description="Helical" evidence="1">
    <location>
        <begin position="97"/>
        <end position="115"/>
    </location>
</feature>
<accession>L9XEA6</accession>
<dbReference type="eggNOG" id="arCOG07575">
    <property type="taxonomic scope" value="Archaea"/>
</dbReference>
<evidence type="ECO:0000313" key="3">
    <source>
        <dbReference type="Proteomes" id="UP000011602"/>
    </source>
</evidence>
<comment type="caution">
    <text evidence="2">The sequence shown here is derived from an EMBL/GenBank/DDBJ whole genome shotgun (WGS) entry which is preliminary data.</text>
</comment>
<evidence type="ECO:0000256" key="1">
    <source>
        <dbReference type="SAM" id="Phobius"/>
    </source>
</evidence>
<organism evidence="2 3">
    <name type="scientific">Natronolimnohabitans innermongolicus JCM 12255</name>
    <dbReference type="NCBI Taxonomy" id="1227499"/>
    <lineage>
        <taxon>Archaea</taxon>
        <taxon>Methanobacteriati</taxon>
        <taxon>Methanobacteriota</taxon>
        <taxon>Stenosarchaea group</taxon>
        <taxon>Halobacteria</taxon>
        <taxon>Halobacteriales</taxon>
        <taxon>Natrialbaceae</taxon>
        <taxon>Natronolimnohabitans</taxon>
    </lineage>
</organism>
<dbReference type="STRING" id="1227499.C493_04498"/>
<reference evidence="2 3" key="1">
    <citation type="journal article" date="2014" name="PLoS Genet.">
        <title>Phylogenetically driven sequencing of extremely halophilic archaea reveals strategies for static and dynamic osmo-response.</title>
        <authorList>
            <person name="Becker E.A."/>
            <person name="Seitzer P.M."/>
            <person name="Tritt A."/>
            <person name="Larsen D."/>
            <person name="Krusor M."/>
            <person name="Yao A.I."/>
            <person name="Wu D."/>
            <person name="Madern D."/>
            <person name="Eisen J.A."/>
            <person name="Darling A.E."/>
            <person name="Facciotti M.T."/>
        </authorList>
    </citation>
    <scope>NUCLEOTIDE SEQUENCE [LARGE SCALE GENOMIC DNA]</scope>
    <source>
        <strain evidence="2 3">JCM 12255</strain>
    </source>
</reference>
<evidence type="ECO:0000313" key="2">
    <source>
        <dbReference type="EMBL" id="ELY59962.1"/>
    </source>
</evidence>
<protein>
    <submittedName>
        <fullName evidence="2">Uncharacterized protein</fullName>
    </submittedName>
</protein>
<keyword evidence="1" id="KW-0472">Membrane</keyword>
<dbReference type="Proteomes" id="UP000011602">
    <property type="component" value="Unassembled WGS sequence"/>
</dbReference>
<keyword evidence="1" id="KW-1133">Transmembrane helix</keyword>